<reference evidence="2" key="1">
    <citation type="submission" date="2024-06" db="EMBL/GenBank/DDBJ databases">
        <authorList>
            <person name="Liu X."/>
            <person name="Lenzi L."/>
            <person name="Haldenby T S."/>
            <person name="Uol C."/>
        </authorList>
    </citation>
    <scope>NUCLEOTIDE SEQUENCE</scope>
</reference>
<evidence type="ECO:0000256" key="1">
    <source>
        <dbReference type="SAM" id="Phobius"/>
    </source>
</evidence>
<protein>
    <submittedName>
        <fullName evidence="2">Uncharacterized protein</fullName>
    </submittedName>
</protein>
<name>A0AAV2SX01_CALDB</name>
<sequence length="223" mass="26171">MAHPHACLALIKPILWAFGMNMLNECVRIIHPRRFKRCLLTLLICPASLYLFHYIYKPHIIIRHWLNVCTQPSNCKIGWYQNEIIPIFQVAFEPISVENHVEWHVVFNHQTQHLRLTRSQWTVFIGLILRQFNVTDYQLMQNTSAPDVLSTCVETLAKHQRFPLPRMRVSLLEQIVSVGGMPPKVIYSPNLMKTFDQNNPVDEFPEIYLDPIILRVLPNIPQR</sequence>
<organism evidence="2 3">
    <name type="scientific">Calicophoron daubneyi</name>
    <name type="common">Rumen fluke</name>
    <name type="synonym">Paramphistomum daubneyi</name>
    <dbReference type="NCBI Taxonomy" id="300641"/>
    <lineage>
        <taxon>Eukaryota</taxon>
        <taxon>Metazoa</taxon>
        <taxon>Spiralia</taxon>
        <taxon>Lophotrochozoa</taxon>
        <taxon>Platyhelminthes</taxon>
        <taxon>Trematoda</taxon>
        <taxon>Digenea</taxon>
        <taxon>Plagiorchiida</taxon>
        <taxon>Pronocephalata</taxon>
        <taxon>Paramphistomoidea</taxon>
        <taxon>Paramphistomidae</taxon>
        <taxon>Calicophoron</taxon>
    </lineage>
</organism>
<keyword evidence="1" id="KW-0812">Transmembrane</keyword>
<gene>
    <name evidence="2" type="ORF">CDAUBV1_LOCUS706</name>
</gene>
<comment type="caution">
    <text evidence="2">The sequence shown here is derived from an EMBL/GenBank/DDBJ whole genome shotgun (WGS) entry which is preliminary data.</text>
</comment>
<feature type="transmembrane region" description="Helical" evidence="1">
    <location>
        <begin position="38"/>
        <end position="56"/>
    </location>
</feature>
<dbReference type="Proteomes" id="UP001497525">
    <property type="component" value="Unassembled WGS sequence"/>
</dbReference>
<dbReference type="AlphaFoldDB" id="A0AAV2SX01"/>
<accession>A0AAV2SX01</accession>
<keyword evidence="1" id="KW-1133">Transmembrane helix</keyword>
<keyword evidence="1" id="KW-0472">Membrane</keyword>
<dbReference type="EMBL" id="CAXLJL010000002">
    <property type="protein sequence ID" value="CAL5129687.1"/>
    <property type="molecule type" value="Genomic_DNA"/>
</dbReference>
<evidence type="ECO:0000313" key="3">
    <source>
        <dbReference type="Proteomes" id="UP001497525"/>
    </source>
</evidence>
<evidence type="ECO:0000313" key="2">
    <source>
        <dbReference type="EMBL" id="CAL5129687.1"/>
    </source>
</evidence>
<proteinExistence type="predicted"/>